<organism evidence="4 5">
    <name type="scientific">Streptomyces lunalinharesii</name>
    <dbReference type="NCBI Taxonomy" id="333384"/>
    <lineage>
        <taxon>Bacteria</taxon>
        <taxon>Bacillati</taxon>
        <taxon>Actinomycetota</taxon>
        <taxon>Actinomycetes</taxon>
        <taxon>Kitasatosporales</taxon>
        <taxon>Streptomycetaceae</taxon>
        <taxon>Streptomyces</taxon>
    </lineage>
</organism>
<gene>
    <name evidence="4" type="ORF">GCM10009864_72120</name>
</gene>
<proteinExistence type="predicted"/>
<dbReference type="Proteomes" id="UP001500994">
    <property type="component" value="Unassembled WGS sequence"/>
</dbReference>
<comment type="caution">
    <text evidence="4">The sequence shown here is derived from an EMBL/GenBank/DDBJ whole genome shotgun (WGS) entry which is preliminary data.</text>
</comment>
<sequence>MQWNEGTEGSTARARLHGDVAERPDVGGESDLRRRRTPGFPLFKLRGMDAQTHSDAAADPELTGQHGVQREPHATGPTTAAGARTAGGTRPDLTGGTRPDLAGGTLPDFSLGGTLTVGRLGFGTGGLVGPGYWGPRHADPARSLAVLRRAVDRGVTLIDTADNYGPDVAEELVARALHPYPDGLVIATKGGVVRTGPDVWHVAGRPEDLRAMCDASLRRLKTDTIDLYQLHRLDPDVPMAEQLGTLVELQQAGKIRHIGLDSIGAAELTRARELAPIASVQNRYNVLDRASEDVLELCERTGTAFLPWFPLGHGTLVGRPGGSGGPKGRSGASASASASASATDALTTIAAAHGATTGQIALAWLLHHSPALLPTPGTGSPDHLDENLAAERIALTEAELTWLDGLGTVAG</sequence>
<dbReference type="InterPro" id="IPR036812">
    <property type="entry name" value="NAD(P)_OxRdtase_dom_sf"/>
</dbReference>
<dbReference type="EMBL" id="BAAARK010000042">
    <property type="protein sequence ID" value="GAA2687865.1"/>
    <property type="molecule type" value="Genomic_DNA"/>
</dbReference>
<evidence type="ECO:0000256" key="1">
    <source>
        <dbReference type="ARBA" id="ARBA00023002"/>
    </source>
</evidence>
<protein>
    <recommendedName>
        <fullName evidence="3">NADP-dependent oxidoreductase domain-containing protein</fullName>
    </recommendedName>
</protein>
<dbReference type="PANTHER" id="PTHR43625:SF40">
    <property type="entry name" value="ALDO-KETO REDUCTASE YAKC [NADP(+)]"/>
    <property type="match status" value="1"/>
</dbReference>
<dbReference type="Gene3D" id="3.20.20.100">
    <property type="entry name" value="NADP-dependent oxidoreductase domain"/>
    <property type="match status" value="1"/>
</dbReference>
<keyword evidence="5" id="KW-1185">Reference proteome</keyword>
<name>A0ABN3SXA2_9ACTN</name>
<dbReference type="PANTHER" id="PTHR43625">
    <property type="entry name" value="AFLATOXIN B1 ALDEHYDE REDUCTASE"/>
    <property type="match status" value="1"/>
</dbReference>
<evidence type="ECO:0000259" key="3">
    <source>
        <dbReference type="Pfam" id="PF00248"/>
    </source>
</evidence>
<reference evidence="4 5" key="1">
    <citation type="journal article" date="2019" name="Int. J. Syst. Evol. Microbiol.">
        <title>The Global Catalogue of Microorganisms (GCM) 10K type strain sequencing project: providing services to taxonomists for standard genome sequencing and annotation.</title>
        <authorList>
            <consortium name="The Broad Institute Genomics Platform"/>
            <consortium name="The Broad Institute Genome Sequencing Center for Infectious Disease"/>
            <person name="Wu L."/>
            <person name="Ma J."/>
        </authorList>
    </citation>
    <scope>NUCLEOTIDE SEQUENCE [LARGE SCALE GENOMIC DNA]</scope>
    <source>
        <strain evidence="4 5">JCM 16374</strain>
    </source>
</reference>
<evidence type="ECO:0000313" key="4">
    <source>
        <dbReference type="EMBL" id="GAA2687865.1"/>
    </source>
</evidence>
<feature type="compositionally biased region" description="Polar residues" evidence="2">
    <location>
        <begin position="1"/>
        <end position="10"/>
    </location>
</feature>
<dbReference type="Pfam" id="PF00248">
    <property type="entry name" value="Aldo_ket_red"/>
    <property type="match status" value="1"/>
</dbReference>
<feature type="compositionally biased region" description="Basic and acidic residues" evidence="2">
    <location>
        <begin position="16"/>
        <end position="32"/>
    </location>
</feature>
<feature type="domain" description="NADP-dependent oxidoreductase" evidence="3">
    <location>
        <begin position="119"/>
        <end position="405"/>
    </location>
</feature>
<dbReference type="InterPro" id="IPR023210">
    <property type="entry name" value="NADP_OxRdtase_dom"/>
</dbReference>
<dbReference type="SUPFAM" id="SSF51430">
    <property type="entry name" value="NAD(P)-linked oxidoreductase"/>
    <property type="match status" value="1"/>
</dbReference>
<dbReference type="InterPro" id="IPR050791">
    <property type="entry name" value="Aldo-Keto_reductase"/>
</dbReference>
<accession>A0ABN3SXA2</accession>
<evidence type="ECO:0000256" key="2">
    <source>
        <dbReference type="SAM" id="MobiDB-lite"/>
    </source>
</evidence>
<keyword evidence="1" id="KW-0560">Oxidoreductase</keyword>
<feature type="region of interest" description="Disordered" evidence="2">
    <location>
        <begin position="1"/>
        <end position="36"/>
    </location>
</feature>
<dbReference type="CDD" id="cd19088">
    <property type="entry name" value="AKR_AKR13B1"/>
    <property type="match status" value="1"/>
</dbReference>
<feature type="compositionally biased region" description="Low complexity" evidence="2">
    <location>
        <begin position="74"/>
        <end position="91"/>
    </location>
</feature>
<feature type="region of interest" description="Disordered" evidence="2">
    <location>
        <begin position="64"/>
        <end position="105"/>
    </location>
</feature>
<evidence type="ECO:0000313" key="5">
    <source>
        <dbReference type="Proteomes" id="UP001500994"/>
    </source>
</evidence>